<dbReference type="Pfam" id="PF05699">
    <property type="entry name" value="Dimer_Tnp_hAT"/>
    <property type="match status" value="1"/>
</dbReference>
<protein>
    <recommendedName>
        <fullName evidence="5">Zinc finger BED domain-containing protein DAYSLEEPER-like</fullName>
    </recommendedName>
</protein>
<accession>A0AA35YX14</accession>
<evidence type="ECO:0000259" key="1">
    <source>
        <dbReference type="Pfam" id="PF05699"/>
    </source>
</evidence>
<feature type="domain" description="HAT C-terminal dimerisation" evidence="1">
    <location>
        <begin position="202"/>
        <end position="284"/>
    </location>
</feature>
<organism evidence="3 4">
    <name type="scientific">Lactuca saligna</name>
    <name type="common">Willowleaf lettuce</name>
    <dbReference type="NCBI Taxonomy" id="75948"/>
    <lineage>
        <taxon>Eukaryota</taxon>
        <taxon>Viridiplantae</taxon>
        <taxon>Streptophyta</taxon>
        <taxon>Embryophyta</taxon>
        <taxon>Tracheophyta</taxon>
        <taxon>Spermatophyta</taxon>
        <taxon>Magnoliopsida</taxon>
        <taxon>eudicotyledons</taxon>
        <taxon>Gunneridae</taxon>
        <taxon>Pentapetalae</taxon>
        <taxon>asterids</taxon>
        <taxon>campanulids</taxon>
        <taxon>Asterales</taxon>
        <taxon>Asteraceae</taxon>
        <taxon>Cichorioideae</taxon>
        <taxon>Cichorieae</taxon>
        <taxon>Lactucinae</taxon>
        <taxon>Lactuca</taxon>
    </lineage>
</organism>
<dbReference type="InterPro" id="IPR008906">
    <property type="entry name" value="HATC_C_dom"/>
</dbReference>
<evidence type="ECO:0000259" key="2">
    <source>
        <dbReference type="Pfam" id="PF14372"/>
    </source>
</evidence>
<dbReference type="GO" id="GO:0003677">
    <property type="term" value="F:DNA binding"/>
    <property type="evidence" value="ECO:0007669"/>
    <property type="project" value="InterPro"/>
</dbReference>
<feature type="domain" description="hAT-like transposase RNase-H fold" evidence="2">
    <location>
        <begin position="52"/>
        <end position="153"/>
    </location>
</feature>
<dbReference type="SUPFAM" id="SSF53098">
    <property type="entry name" value="Ribonuclease H-like"/>
    <property type="match status" value="1"/>
</dbReference>
<dbReference type="InterPro" id="IPR025525">
    <property type="entry name" value="hAT-like_transposase_RNase-H"/>
</dbReference>
<dbReference type="AlphaFoldDB" id="A0AA35YX14"/>
<gene>
    <name evidence="3" type="ORF">LSALG_LOCUS21134</name>
</gene>
<evidence type="ECO:0008006" key="5">
    <source>
        <dbReference type="Google" id="ProtNLM"/>
    </source>
</evidence>
<name>A0AA35YX14_LACSI</name>
<dbReference type="PANTHER" id="PTHR23272:SF179">
    <property type="entry name" value="ZINC FINGER BED DOMAIN-CONTAINING PROTEIN RICESLEEPER 2-LIKE ISOFORM X1"/>
    <property type="match status" value="1"/>
</dbReference>
<evidence type="ECO:0000313" key="4">
    <source>
        <dbReference type="Proteomes" id="UP001177003"/>
    </source>
</evidence>
<dbReference type="PANTHER" id="PTHR23272">
    <property type="entry name" value="BED FINGER-RELATED"/>
    <property type="match status" value="1"/>
</dbReference>
<keyword evidence="4" id="KW-1185">Reference proteome</keyword>
<sequence length="326" mass="37438">MLSVAISYKEVFDRVKTRDPKYTCFPTDQEWELDSEICERLQLFYEVTVMFSGSKYPTTNVFFFPLICEIGYSLREWTKSPIEEIREMAEQMVSKFNKYWSVIHGIMGMAAVLDPRYKLKFVELLFPVLYGEEKAKIEFQNLEGFVKTLFQEYESSVYDGSVPGSSSFGSSMSSDHRVGFKKLLSDIASITRDDDDSGGMSELDNYLKEKLLPKDMELDFLAWWKTNGIKYPTLQRIAKDILTIPISIVASESAFSTSGRLVSPHRSRIHPKTLEALMCAQSWLLNEIRATCSEETEAYCHSVEFDYDVEEENTKESGTTSLDDFV</sequence>
<evidence type="ECO:0000313" key="3">
    <source>
        <dbReference type="EMBL" id="CAI9281437.1"/>
    </source>
</evidence>
<reference evidence="3" key="1">
    <citation type="submission" date="2023-04" db="EMBL/GenBank/DDBJ databases">
        <authorList>
            <person name="Vijverberg K."/>
            <person name="Xiong W."/>
            <person name="Schranz E."/>
        </authorList>
    </citation>
    <scope>NUCLEOTIDE SEQUENCE</scope>
</reference>
<proteinExistence type="predicted"/>
<dbReference type="Pfam" id="PF14372">
    <property type="entry name" value="hAT-like_RNase-H"/>
    <property type="match status" value="1"/>
</dbReference>
<dbReference type="EMBL" id="OX465080">
    <property type="protein sequence ID" value="CAI9281437.1"/>
    <property type="molecule type" value="Genomic_DNA"/>
</dbReference>
<dbReference type="Proteomes" id="UP001177003">
    <property type="component" value="Chromosome 4"/>
</dbReference>
<dbReference type="GO" id="GO:0046983">
    <property type="term" value="F:protein dimerization activity"/>
    <property type="evidence" value="ECO:0007669"/>
    <property type="project" value="InterPro"/>
</dbReference>
<dbReference type="InterPro" id="IPR012337">
    <property type="entry name" value="RNaseH-like_sf"/>
</dbReference>